<evidence type="ECO:0000256" key="7">
    <source>
        <dbReference type="SAM" id="Coils"/>
    </source>
</evidence>
<feature type="transmembrane region" description="Helical" evidence="8">
    <location>
        <begin position="86"/>
        <end position="106"/>
    </location>
</feature>
<dbReference type="Gene3D" id="1.20.58.220">
    <property type="entry name" value="Phosphate transport system protein phou homolog 2, domain 2"/>
    <property type="match status" value="1"/>
</dbReference>
<evidence type="ECO:0000256" key="5">
    <source>
        <dbReference type="ARBA" id="ARBA00022989"/>
    </source>
</evidence>
<comment type="similarity">
    <text evidence="2">Belongs to the UPF0111 family.</text>
</comment>
<evidence type="ECO:0000256" key="6">
    <source>
        <dbReference type="ARBA" id="ARBA00023136"/>
    </source>
</evidence>
<dbReference type="InterPro" id="IPR038078">
    <property type="entry name" value="PhoU-like_sf"/>
</dbReference>
<dbReference type="NCBIfam" id="TIGR00704">
    <property type="entry name" value="NaPi_cotrn_rel"/>
    <property type="match status" value="1"/>
</dbReference>
<keyword evidence="6 8" id="KW-0472">Membrane</keyword>
<dbReference type="InterPro" id="IPR018445">
    <property type="entry name" value="Put_Phosphate_transp_reg"/>
</dbReference>
<feature type="transmembrane region" description="Helical" evidence="8">
    <location>
        <begin position="112"/>
        <end position="129"/>
    </location>
</feature>
<feature type="transmembrane region" description="Helical" evidence="8">
    <location>
        <begin position="51"/>
        <end position="74"/>
    </location>
</feature>
<dbReference type="InterPro" id="IPR003841">
    <property type="entry name" value="Na/Pi_transpt"/>
</dbReference>
<evidence type="ECO:0000256" key="3">
    <source>
        <dbReference type="ARBA" id="ARBA00022475"/>
    </source>
</evidence>
<comment type="caution">
    <text evidence="9">The sequence shown here is derived from an EMBL/GenBank/DDBJ whole genome shotgun (WGS) entry which is preliminary data.</text>
</comment>
<dbReference type="Pfam" id="PF02690">
    <property type="entry name" value="Na_Pi_cotrans"/>
    <property type="match status" value="2"/>
</dbReference>
<gene>
    <name evidence="9" type="ORF">HMPREF9193_00605</name>
</gene>
<keyword evidence="4 8" id="KW-0812">Transmembrane</keyword>
<evidence type="ECO:0000256" key="2">
    <source>
        <dbReference type="ARBA" id="ARBA00008591"/>
    </source>
</evidence>
<evidence type="ECO:0000256" key="4">
    <source>
        <dbReference type="ARBA" id="ARBA00022692"/>
    </source>
</evidence>
<evidence type="ECO:0000313" key="10">
    <source>
        <dbReference type="Proteomes" id="UP000016649"/>
    </source>
</evidence>
<organism evidence="9 10">
    <name type="scientific">Treponema lecithinolyticum ATCC 700332</name>
    <dbReference type="NCBI Taxonomy" id="1321815"/>
    <lineage>
        <taxon>Bacteria</taxon>
        <taxon>Pseudomonadati</taxon>
        <taxon>Spirochaetota</taxon>
        <taxon>Spirochaetia</taxon>
        <taxon>Spirochaetales</taxon>
        <taxon>Treponemataceae</taxon>
        <taxon>Treponema</taxon>
    </lineage>
</organism>
<evidence type="ECO:0000313" key="9">
    <source>
        <dbReference type="EMBL" id="ERJ93884.1"/>
    </source>
</evidence>
<dbReference type="Pfam" id="PF01865">
    <property type="entry name" value="PhoU_div"/>
    <property type="match status" value="1"/>
</dbReference>
<reference evidence="9 10" key="1">
    <citation type="submission" date="2013-08" db="EMBL/GenBank/DDBJ databases">
        <authorList>
            <person name="Weinstock G."/>
            <person name="Sodergren E."/>
            <person name="Wylie T."/>
            <person name="Fulton L."/>
            <person name="Fulton R."/>
            <person name="Fronick C."/>
            <person name="O'Laughlin M."/>
            <person name="Godfrey J."/>
            <person name="Miner T."/>
            <person name="Herter B."/>
            <person name="Appelbaum E."/>
            <person name="Cordes M."/>
            <person name="Lek S."/>
            <person name="Wollam A."/>
            <person name="Pepin K.H."/>
            <person name="Palsikar V.B."/>
            <person name="Mitreva M."/>
            <person name="Wilson R.K."/>
        </authorList>
    </citation>
    <scope>NUCLEOTIDE SEQUENCE [LARGE SCALE GENOMIC DNA]</scope>
    <source>
        <strain evidence="9 10">ATCC 700332</strain>
    </source>
</reference>
<keyword evidence="10" id="KW-1185">Reference proteome</keyword>
<feature type="coiled-coil region" evidence="7">
    <location>
        <begin position="486"/>
        <end position="513"/>
    </location>
</feature>
<dbReference type="Proteomes" id="UP000016649">
    <property type="component" value="Unassembled WGS sequence"/>
</dbReference>
<dbReference type="PANTHER" id="PTHR10010:SF46">
    <property type="entry name" value="SODIUM-DEPENDENT PHOSPHATE TRANSPORT PROTEIN 2B"/>
    <property type="match status" value="1"/>
</dbReference>
<feature type="transmembrane region" description="Helical" evidence="8">
    <location>
        <begin position="248"/>
        <end position="270"/>
    </location>
</feature>
<dbReference type="SUPFAM" id="SSF109755">
    <property type="entry name" value="PhoU-like"/>
    <property type="match status" value="1"/>
</dbReference>
<name>A0ABN0P0E7_TRELE</name>
<accession>A0ABN0P0E7</accession>
<evidence type="ECO:0000256" key="8">
    <source>
        <dbReference type="SAM" id="Phobius"/>
    </source>
</evidence>
<comment type="subcellular location">
    <subcellularLocation>
        <location evidence="1">Cell membrane</location>
        <topology evidence="1">Multi-pass membrane protein</topology>
    </subcellularLocation>
</comment>
<sequence>MHIISVIFQLAGSLALLLYGMKTLSEGIQKSAGNSLHRFLAIMTNNRFAAVFTGCFITMIIQSSGATTVMVVSFVNAGLITLQQSVGVIFGANIGTTITAWIVALFGFKFNIAVAAIPLFGIGYLIKYIRKIKKESAGEAFMGFGLLFLGLDFLSKLTPSLTEKNTAFLSAFQDIGIVSVFLGMFAGLLITVLLHSSSAATAVILTLCHNGVLQWEFSAAMVLGSNIGSTVDAVLASLHTKANARRAALVHVLFNVTGSILALVFFRPLLAAVDFITPGQVMQSLPSHIAMLHTLFNILNTLLFLPFTSQIALLTEKLIKARPNEVPDEYRLEFISSGVKESVEPHIMQAEKEISDMIMMAIVMFTRIREGFSDRSERFIGEHLDFIKEREAYADQMQEQLSHYLYKCMELPVTEQHRNNIAAMLHIVDEIENITDDCYSAAIHLKRSIEKNMKFNKADMDALQPYVDLVEHLLNFVNAHINRPLSPEELQQAADLENKIDEFRKELKKIARKRLEEGADVKTELLYIDMVRNIEKIGDRAYSISEALARTK</sequence>
<keyword evidence="3" id="KW-1003">Cell membrane</keyword>
<dbReference type="RefSeq" id="WP_021686453.1">
    <property type="nucleotide sequence ID" value="NZ_KI260556.1"/>
</dbReference>
<feature type="transmembrane region" description="Helical" evidence="8">
    <location>
        <begin position="290"/>
        <end position="314"/>
    </location>
</feature>
<dbReference type="InterPro" id="IPR004633">
    <property type="entry name" value="NaPi_cotrn-rel/YqeW-like"/>
</dbReference>
<dbReference type="PANTHER" id="PTHR10010">
    <property type="entry name" value="SOLUTE CARRIER FAMILY 34 SODIUM PHOSPHATE , MEMBER 2-RELATED"/>
    <property type="match status" value="1"/>
</dbReference>
<evidence type="ECO:0000256" key="1">
    <source>
        <dbReference type="ARBA" id="ARBA00004651"/>
    </source>
</evidence>
<proteinExistence type="inferred from homology"/>
<dbReference type="EMBL" id="AWVH01000013">
    <property type="protein sequence ID" value="ERJ93884.1"/>
    <property type="molecule type" value="Genomic_DNA"/>
</dbReference>
<protein>
    <submittedName>
        <fullName evidence="9">Na/Pi-cotransporter II-like protein</fullName>
    </submittedName>
</protein>
<keyword evidence="7" id="KW-0175">Coiled coil</keyword>
<feature type="transmembrane region" description="Helical" evidence="8">
    <location>
        <begin position="136"/>
        <end position="155"/>
    </location>
</feature>
<dbReference type="NCBIfam" id="NF037997">
    <property type="entry name" value="Na_Pi_symport"/>
    <property type="match status" value="1"/>
</dbReference>
<keyword evidence="5 8" id="KW-1133">Transmembrane helix</keyword>
<feature type="transmembrane region" description="Helical" evidence="8">
    <location>
        <begin position="175"/>
        <end position="194"/>
    </location>
</feature>